<feature type="domain" description="Aminotransferase class V" evidence="2">
    <location>
        <begin position="70"/>
        <end position="385"/>
    </location>
</feature>
<dbReference type="AlphaFoldDB" id="A0A1S2VF31"/>
<dbReference type="InterPro" id="IPR015424">
    <property type="entry name" value="PyrdxlP-dep_Trfase"/>
</dbReference>
<proteinExistence type="predicted"/>
<accession>A0A1S2VF31</accession>
<gene>
    <name evidence="3" type="ORF">BLX24_20515</name>
</gene>
<evidence type="ECO:0000313" key="3">
    <source>
        <dbReference type="EMBL" id="OIN57361.1"/>
    </source>
</evidence>
<evidence type="ECO:0000259" key="2">
    <source>
        <dbReference type="Pfam" id="PF00266"/>
    </source>
</evidence>
<dbReference type="Proteomes" id="UP000181790">
    <property type="component" value="Unassembled WGS sequence"/>
</dbReference>
<evidence type="ECO:0000313" key="4">
    <source>
        <dbReference type="Proteomes" id="UP000181790"/>
    </source>
</evidence>
<dbReference type="Gene3D" id="3.90.1150.10">
    <property type="entry name" value="Aspartate Aminotransferase, domain 1"/>
    <property type="match status" value="1"/>
</dbReference>
<dbReference type="OrthoDB" id="9804366at2"/>
<dbReference type="InterPro" id="IPR015421">
    <property type="entry name" value="PyrdxlP-dep_Trfase_major"/>
</dbReference>
<sequence>MATLSKRGFIKTMLGTTWATAGLSLDDAIAGVSRIDAGTLAADEAFWQQIRLAYPVTKDFIQLENGYYSLAAQEVLDSYQEHIRRINAVSSYYMRTRQFDDKLVSRKQLAELLGASADEVIITRNTTESLDTVIAGLTWNAGDEAIMASQDYGAMLDMFTLQARRYGIVNKVITVPNHPASDEEIVSVYEKAITPKTRLLMVCHLINITGQVMPVRKITEMAHRHGVEVMVDGAHAFAHLNFKIGDLGGCDYYGASLHKWLGAPLGAGLLYVRKDKIAPLWQLFGDMGYADDDIRKLNHTGTHPVATDLAIQDAIRFHQKIGSERKEARLRYLQRYWTDQVRNHPKLVVNTPADPHRSCAIANVGVKGIAPADLAKTLMSKYTIFTVAIDNPTAGVQGVRVTPHLYTTTQELDAFVKALREIAG</sequence>
<keyword evidence="1" id="KW-0663">Pyridoxal phosphate</keyword>
<comment type="caution">
    <text evidence="3">The sequence shown here is derived from an EMBL/GenBank/DDBJ whole genome shotgun (WGS) entry which is preliminary data.</text>
</comment>
<dbReference type="PANTHER" id="PTHR43092:SF6">
    <property type="entry name" value="BLR1280 PROTEIN"/>
    <property type="match status" value="1"/>
</dbReference>
<name>A0A1S2VF31_9BACT</name>
<dbReference type="SUPFAM" id="SSF53383">
    <property type="entry name" value="PLP-dependent transferases"/>
    <property type="match status" value="1"/>
</dbReference>
<organism evidence="3 4">
    <name type="scientific">Arsenicibacter rosenii</name>
    <dbReference type="NCBI Taxonomy" id="1750698"/>
    <lineage>
        <taxon>Bacteria</taxon>
        <taxon>Pseudomonadati</taxon>
        <taxon>Bacteroidota</taxon>
        <taxon>Cytophagia</taxon>
        <taxon>Cytophagales</taxon>
        <taxon>Spirosomataceae</taxon>
        <taxon>Arsenicibacter</taxon>
    </lineage>
</organism>
<dbReference type="Gene3D" id="3.40.640.10">
    <property type="entry name" value="Type I PLP-dependent aspartate aminotransferase-like (Major domain)"/>
    <property type="match status" value="1"/>
</dbReference>
<dbReference type="EMBL" id="MORL01000013">
    <property type="protein sequence ID" value="OIN57361.1"/>
    <property type="molecule type" value="Genomic_DNA"/>
</dbReference>
<reference evidence="3 4" key="1">
    <citation type="submission" date="2016-10" db="EMBL/GenBank/DDBJ databases">
        <title>Arsenicibacter rosenii gen. nov., sp. nov., an efficient arsenic-methylating bacterium isolated from an arsenic-contaminated paddy soil.</title>
        <authorList>
            <person name="Huang K."/>
        </authorList>
    </citation>
    <scope>NUCLEOTIDE SEQUENCE [LARGE SCALE GENOMIC DNA]</scope>
    <source>
        <strain evidence="3 4">SM-1</strain>
    </source>
</reference>
<evidence type="ECO:0000256" key="1">
    <source>
        <dbReference type="ARBA" id="ARBA00022898"/>
    </source>
</evidence>
<dbReference type="PANTHER" id="PTHR43092">
    <property type="entry name" value="L-CYSTEINE DESULFHYDRASE"/>
    <property type="match status" value="1"/>
</dbReference>
<dbReference type="InterPro" id="IPR015422">
    <property type="entry name" value="PyrdxlP-dep_Trfase_small"/>
</dbReference>
<protein>
    <submittedName>
        <fullName evidence="3">Penicillin epimerase</fullName>
    </submittedName>
</protein>
<dbReference type="Pfam" id="PF00266">
    <property type="entry name" value="Aminotran_5"/>
    <property type="match status" value="1"/>
</dbReference>
<keyword evidence="4" id="KW-1185">Reference proteome</keyword>
<dbReference type="InterPro" id="IPR000192">
    <property type="entry name" value="Aminotrans_V_dom"/>
</dbReference>